<dbReference type="RefSeq" id="WP_367779805.1">
    <property type="nucleotide sequence ID" value="NZ_JBFMIA010000009.1"/>
</dbReference>
<feature type="transmembrane region" description="Helical" evidence="1">
    <location>
        <begin position="12"/>
        <end position="31"/>
    </location>
</feature>
<proteinExistence type="predicted"/>
<accession>A0ABV3Q4N6</accession>
<keyword evidence="3" id="KW-1185">Reference proteome</keyword>
<gene>
    <name evidence="2" type="ORF">AB1471_10950</name>
</gene>
<organism evidence="2 3">
    <name type="scientific">Jeotgalibacillus marinus</name>
    <dbReference type="NCBI Taxonomy" id="86667"/>
    <lineage>
        <taxon>Bacteria</taxon>
        <taxon>Bacillati</taxon>
        <taxon>Bacillota</taxon>
        <taxon>Bacilli</taxon>
        <taxon>Bacillales</taxon>
        <taxon>Caryophanaceae</taxon>
        <taxon>Jeotgalibacillus</taxon>
    </lineage>
</organism>
<reference evidence="2 3" key="1">
    <citation type="journal article" date="1979" name="Int. J. Syst. Evol. Microbiol.">
        <title>Bacillus globisporus subsp. marinus subsp. nov.</title>
        <authorList>
            <person name="Liu H."/>
        </authorList>
    </citation>
    <scope>NUCLEOTIDE SEQUENCE [LARGE SCALE GENOMIC DNA]</scope>
    <source>
        <strain evidence="2 3">DSM 1297</strain>
    </source>
</reference>
<comment type="caution">
    <text evidence="2">The sequence shown here is derived from an EMBL/GenBank/DDBJ whole genome shotgun (WGS) entry which is preliminary data.</text>
</comment>
<keyword evidence="1" id="KW-1133">Transmembrane helix</keyword>
<sequence>MEKAATLIVDTLIWLGILFIIFTVFIIGFLLKLKDINKEKKRPIDKRER</sequence>
<evidence type="ECO:0000256" key="1">
    <source>
        <dbReference type="SAM" id="Phobius"/>
    </source>
</evidence>
<keyword evidence="1" id="KW-0472">Membrane</keyword>
<keyword evidence="1" id="KW-0812">Transmembrane</keyword>
<name>A0ABV3Q4N6_9BACL</name>
<protein>
    <submittedName>
        <fullName evidence="2">Uncharacterized protein</fullName>
    </submittedName>
</protein>
<dbReference type="EMBL" id="JBFMIA010000009">
    <property type="protein sequence ID" value="MEW9502312.1"/>
    <property type="molecule type" value="Genomic_DNA"/>
</dbReference>
<evidence type="ECO:0000313" key="2">
    <source>
        <dbReference type="EMBL" id="MEW9502312.1"/>
    </source>
</evidence>
<dbReference type="Proteomes" id="UP001556040">
    <property type="component" value="Unassembled WGS sequence"/>
</dbReference>
<evidence type="ECO:0000313" key="3">
    <source>
        <dbReference type="Proteomes" id="UP001556040"/>
    </source>
</evidence>